<evidence type="ECO:0000256" key="4">
    <source>
        <dbReference type="ARBA" id="ARBA00013208"/>
    </source>
</evidence>
<dbReference type="Gene3D" id="2.10.109.10">
    <property type="entry name" value="Umud Fragment, subunit A"/>
    <property type="match status" value="1"/>
</dbReference>
<dbReference type="GO" id="GO:0004252">
    <property type="term" value="F:serine-type endopeptidase activity"/>
    <property type="evidence" value="ECO:0007669"/>
    <property type="project" value="InterPro"/>
</dbReference>
<evidence type="ECO:0000256" key="2">
    <source>
        <dbReference type="ARBA" id="ARBA00004401"/>
    </source>
</evidence>
<evidence type="ECO:0000256" key="9">
    <source>
        <dbReference type="RuleBase" id="RU362042"/>
    </source>
</evidence>
<keyword evidence="8" id="KW-0472">Membrane</keyword>
<keyword evidence="8" id="KW-0812">Transmembrane</keyword>
<evidence type="ECO:0000256" key="1">
    <source>
        <dbReference type="ARBA" id="ARBA00000677"/>
    </source>
</evidence>
<feature type="active site" evidence="7">
    <location>
        <position position="52"/>
    </location>
</feature>
<evidence type="ECO:0000256" key="6">
    <source>
        <dbReference type="ARBA" id="ARBA00022801"/>
    </source>
</evidence>
<comment type="subcellular location">
    <subcellularLocation>
        <location evidence="2">Cell membrane</location>
        <topology evidence="2">Single-pass type II membrane protein</topology>
    </subcellularLocation>
    <subcellularLocation>
        <location evidence="9">Membrane</location>
        <topology evidence="9">Single-pass type II membrane protein</topology>
    </subcellularLocation>
</comment>
<feature type="domain" description="Peptidase S26" evidence="10">
    <location>
        <begin position="22"/>
        <end position="181"/>
    </location>
</feature>
<reference evidence="11" key="1">
    <citation type="submission" date="2016-04" db="EMBL/GenBank/DDBJ databases">
        <authorList>
            <person name="Evans L.H."/>
            <person name="Alamgir A."/>
            <person name="Owens N."/>
            <person name="Weber N.D."/>
            <person name="Virtaneva K."/>
            <person name="Barbian K."/>
            <person name="Babar A."/>
            <person name="Rosenke K."/>
        </authorList>
    </citation>
    <scope>NUCLEOTIDE SEQUENCE</scope>
    <source>
        <strain evidence="11">86</strain>
    </source>
</reference>
<accession>A0A212IXL1</accession>
<dbReference type="Pfam" id="PF10502">
    <property type="entry name" value="Peptidase_S26"/>
    <property type="match status" value="1"/>
</dbReference>
<dbReference type="InterPro" id="IPR019758">
    <property type="entry name" value="Pept_S26A_signal_pept_1_CS"/>
</dbReference>
<dbReference type="PROSITE" id="PS00760">
    <property type="entry name" value="SPASE_I_2"/>
    <property type="match status" value="1"/>
</dbReference>
<feature type="active site" evidence="7">
    <location>
        <position position="93"/>
    </location>
</feature>
<sequence>MAEEKILEEESPEEGGLAMALYEWLQVVVGCLTAIVLLFLFVGRVLYVDGDSMVPTLHDRDVMVVQELGYAPRQGDVVVLTQEFRTVTGPIVKRVIATGGQTVDIDYDAGTVTVDGIVLDEPYINYEPMQVPRYEDYSRITVPEGQIFVMGDNRNHSNDSRDMLLGTVDTRRVIGRAVTVLFPVQDFGFIE</sequence>
<dbReference type="EC" id="3.4.21.89" evidence="4 8"/>
<evidence type="ECO:0000256" key="3">
    <source>
        <dbReference type="ARBA" id="ARBA00009370"/>
    </source>
</evidence>
<evidence type="ECO:0000256" key="7">
    <source>
        <dbReference type="PIRSR" id="PIRSR600223-1"/>
    </source>
</evidence>
<comment type="similarity">
    <text evidence="3 9">Belongs to the peptidase S26 family.</text>
</comment>
<dbReference type="InterPro" id="IPR019756">
    <property type="entry name" value="Pept_S26A_signal_pept_1_Ser-AS"/>
</dbReference>
<dbReference type="InterPro" id="IPR036286">
    <property type="entry name" value="LexA/Signal_pep-like_sf"/>
</dbReference>
<dbReference type="GO" id="GO:0009003">
    <property type="term" value="F:signal peptidase activity"/>
    <property type="evidence" value="ECO:0007669"/>
    <property type="project" value="UniProtKB-EC"/>
</dbReference>
<evidence type="ECO:0000256" key="8">
    <source>
        <dbReference type="RuleBase" id="RU003993"/>
    </source>
</evidence>
<comment type="catalytic activity">
    <reaction evidence="1 8">
        <text>Cleavage of hydrophobic, N-terminal signal or leader sequences from secreted and periplasmic proteins.</text>
        <dbReference type="EC" id="3.4.21.89"/>
    </reaction>
</comment>
<dbReference type="NCBIfam" id="TIGR02227">
    <property type="entry name" value="sigpep_I_bact"/>
    <property type="match status" value="1"/>
</dbReference>
<proteinExistence type="inferred from homology"/>
<feature type="transmembrane region" description="Helical" evidence="8">
    <location>
        <begin position="24"/>
        <end position="47"/>
    </location>
</feature>
<dbReference type="GO" id="GO:0006465">
    <property type="term" value="P:signal peptide processing"/>
    <property type="evidence" value="ECO:0007669"/>
    <property type="project" value="InterPro"/>
</dbReference>
<protein>
    <recommendedName>
        <fullName evidence="4 8">Signal peptidase I</fullName>
        <ecNumber evidence="4 8">3.4.21.89</ecNumber>
    </recommendedName>
</protein>
<organism evidence="11">
    <name type="scientific">uncultured Eubacteriales bacterium</name>
    <dbReference type="NCBI Taxonomy" id="172733"/>
    <lineage>
        <taxon>Bacteria</taxon>
        <taxon>Bacillati</taxon>
        <taxon>Bacillota</taxon>
        <taxon>Clostridia</taxon>
        <taxon>Eubacteriales</taxon>
        <taxon>environmental samples</taxon>
    </lineage>
</organism>
<dbReference type="CDD" id="cd06530">
    <property type="entry name" value="S26_SPase_I"/>
    <property type="match status" value="1"/>
</dbReference>
<dbReference type="PANTHER" id="PTHR43390">
    <property type="entry name" value="SIGNAL PEPTIDASE I"/>
    <property type="match status" value="1"/>
</dbReference>
<name>A0A212IXL1_9FIRM</name>
<dbReference type="EMBL" id="FLUN01000001">
    <property type="protein sequence ID" value="SBV91910.1"/>
    <property type="molecule type" value="Genomic_DNA"/>
</dbReference>
<evidence type="ECO:0000313" key="11">
    <source>
        <dbReference type="EMBL" id="SBV91910.1"/>
    </source>
</evidence>
<dbReference type="GO" id="GO:0005886">
    <property type="term" value="C:plasma membrane"/>
    <property type="evidence" value="ECO:0007669"/>
    <property type="project" value="UniProtKB-SubCell"/>
</dbReference>
<dbReference type="SUPFAM" id="SSF51306">
    <property type="entry name" value="LexA/Signal peptidase"/>
    <property type="match status" value="1"/>
</dbReference>
<keyword evidence="6 8" id="KW-0378">Hydrolase</keyword>
<dbReference type="PROSITE" id="PS00501">
    <property type="entry name" value="SPASE_I_1"/>
    <property type="match status" value="1"/>
</dbReference>
<dbReference type="AlphaFoldDB" id="A0A212IXL1"/>
<evidence type="ECO:0000259" key="10">
    <source>
        <dbReference type="Pfam" id="PF10502"/>
    </source>
</evidence>
<dbReference type="InterPro" id="IPR019533">
    <property type="entry name" value="Peptidase_S26"/>
</dbReference>
<dbReference type="PANTHER" id="PTHR43390:SF1">
    <property type="entry name" value="CHLOROPLAST PROCESSING PEPTIDASE"/>
    <property type="match status" value="1"/>
</dbReference>
<dbReference type="PRINTS" id="PR00727">
    <property type="entry name" value="LEADERPTASE"/>
</dbReference>
<keyword evidence="5 8" id="KW-0645">Protease</keyword>
<dbReference type="PROSITE" id="PS00761">
    <property type="entry name" value="SPASE_I_3"/>
    <property type="match status" value="1"/>
</dbReference>
<dbReference type="InterPro" id="IPR019757">
    <property type="entry name" value="Pept_S26A_signal_pept_1_Lys-AS"/>
</dbReference>
<evidence type="ECO:0000256" key="5">
    <source>
        <dbReference type="ARBA" id="ARBA00022670"/>
    </source>
</evidence>
<dbReference type="InterPro" id="IPR000223">
    <property type="entry name" value="Pept_S26A_signal_pept_1"/>
</dbReference>
<gene>
    <name evidence="11" type="ORF">KL86CLO1_10181</name>
</gene>
<keyword evidence="8" id="KW-1133">Transmembrane helix</keyword>